<evidence type="ECO:0000313" key="3">
    <source>
        <dbReference type="Proteomes" id="UP000483286"/>
    </source>
</evidence>
<comment type="caution">
    <text evidence="2">The sequence shown here is derived from an EMBL/GenBank/DDBJ whole genome shotgun (WGS) entry which is preliminary data.</text>
</comment>
<dbReference type="EMBL" id="WQLB01000031">
    <property type="protein sequence ID" value="MVN88595.1"/>
    <property type="molecule type" value="Genomic_DNA"/>
</dbReference>
<accession>A0A7C9I1F7</accession>
<sequence length="144" mass="15913">MMPEATPTRKTRRQRKAKPSTGPTCVRCGERHLQNPVHSIFGALGTTCETHVAGALLTLQQNGLIELATTGEIRIQAVQQPDGFWRVTGEQLAPYYDRAHRLSLDLARKIDVTTKEIVLTLSAKSVRRLLNRGTNREDVKAAAA</sequence>
<proteinExistence type="predicted"/>
<keyword evidence="3" id="KW-1185">Reference proteome</keyword>
<evidence type="ECO:0000256" key="1">
    <source>
        <dbReference type="SAM" id="MobiDB-lite"/>
    </source>
</evidence>
<name>A0A7C9I1F7_9DEIO</name>
<organism evidence="2 3">
    <name type="scientific">Deinococcus arboris</name>
    <dbReference type="NCBI Taxonomy" id="2682977"/>
    <lineage>
        <taxon>Bacteria</taxon>
        <taxon>Thermotogati</taxon>
        <taxon>Deinococcota</taxon>
        <taxon>Deinococci</taxon>
        <taxon>Deinococcales</taxon>
        <taxon>Deinococcaceae</taxon>
        <taxon>Deinococcus</taxon>
    </lineage>
</organism>
<protein>
    <submittedName>
        <fullName evidence="2">Uncharacterized protein</fullName>
    </submittedName>
</protein>
<reference evidence="2 3" key="1">
    <citation type="submission" date="2019-12" db="EMBL/GenBank/DDBJ databases">
        <title>Deinococcus sp. HMF7620 Genome sequencing and assembly.</title>
        <authorList>
            <person name="Kang H."/>
            <person name="Kim H."/>
            <person name="Joh K."/>
        </authorList>
    </citation>
    <scope>NUCLEOTIDE SEQUENCE [LARGE SCALE GENOMIC DNA]</scope>
    <source>
        <strain evidence="2 3">HMF7620</strain>
    </source>
</reference>
<dbReference type="AlphaFoldDB" id="A0A7C9I1F7"/>
<dbReference type="RefSeq" id="WP_157460655.1">
    <property type="nucleotide sequence ID" value="NZ_WQLB01000031.1"/>
</dbReference>
<gene>
    <name evidence="2" type="ORF">GO986_17810</name>
</gene>
<evidence type="ECO:0000313" key="2">
    <source>
        <dbReference type="EMBL" id="MVN88595.1"/>
    </source>
</evidence>
<feature type="compositionally biased region" description="Basic residues" evidence="1">
    <location>
        <begin position="9"/>
        <end position="18"/>
    </location>
</feature>
<dbReference type="Proteomes" id="UP000483286">
    <property type="component" value="Unassembled WGS sequence"/>
</dbReference>
<feature type="region of interest" description="Disordered" evidence="1">
    <location>
        <begin position="1"/>
        <end position="23"/>
    </location>
</feature>